<dbReference type="AlphaFoldDB" id="A0A1E3G2P2"/>
<feature type="domain" description="PPIase FKBP-type" evidence="11">
    <location>
        <begin position="6"/>
        <end position="90"/>
    </location>
</feature>
<reference evidence="13" key="1">
    <citation type="submission" date="2016-04" db="EMBL/GenBank/DDBJ databases">
        <title>The genome sequence project of a novel Fervidobacterium isolate from a hot spring in Thailand.</title>
        <authorList>
            <person name="Gonzalez J.M."/>
            <person name="Cuecas A."/>
            <person name="Kanoksilapatham W."/>
        </authorList>
    </citation>
    <scope>NUCLEOTIDE SEQUENCE [LARGE SCALE GENOMIC DNA]</scope>
    <source>
        <strain evidence="13">FC2004</strain>
    </source>
</reference>
<dbReference type="InterPro" id="IPR001179">
    <property type="entry name" value="PPIase_FKBP_dom"/>
</dbReference>
<proteinExistence type="inferred from homology"/>
<evidence type="ECO:0000256" key="1">
    <source>
        <dbReference type="ARBA" id="ARBA00000971"/>
    </source>
</evidence>
<protein>
    <recommendedName>
        <fullName evidence="10">Peptidyl-prolyl cis-trans isomerase</fullName>
        <ecNumber evidence="10">5.2.1.8</ecNumber>
    </recommendedName>
</protein>
<evidence type="ECO:0000256" key="8">
    <source>
        <dbReference type="ARBA" id="ARBA00037071"/>
    </source>
</evidence>
<dbReference type="Pfam" id="PF00254">
    <property type="entry name" value="FKBP_C"/>
    <property type="match status" value="1"/>
</dbReference>
<dbReference type="RefSeq" id="WP_069293028.1">
    <property type="nucleotide sequence ID" value="NZ_CP140110.1"/>
</dbReference>
<comment type="caution">
    <text evidence="12">The sequence shown here is derived from an EMBL/GenBank/DDBJ whole genome shotgun (WGS) entry which is preliminary data.</text>
</comment>
<keyword evidence="5 9" id="KW-0697">Rotamase</keyword>
<dbReference type="PROSITE" id="PS50059">
    <property type="entry name" value="FKBP_PPIASE"/>
    <property type="match status" value="1"/>
</dbReference>
<comment type="catalytic activity">
    <reaction evidence="1 9 10">
        <text>[protein]-peptidylproline (omega=180) = [protein]-peptidylproline (omega=0)</text>
        <dbReference type="Rhea" id="RHEA:16237"/>
        <dbReference type="Rhea" id="RHEA-COMP:10747"/>
        <dbReference type="Rhea" id="RHEA-COMP:10748"/>
        <dbReference type="ChEBI" id="CHEBI:83833"/>
        <dbReference type="ChEBI" id="CHEBI:83834"/>
        <dbReference type="EC" id="5.2.1.8"/>
    </reaction>
</comment>
<keyword evidence="13" id="KW-1185">Reference proteome</keyword>
<name>A0A1E3G2P2_9BACT</name>
<dbReference type="EC" id="5.2.1.8" evidence="10"/>
<sequence>MGIKFGDKVTLHYTGMFEDGQVFDSSVGRQPLEFVVGAGQIIQGFEEEILGMEIGERKRFTVPYEKAYGPVREELKFKINKSMLPAGVSVGDLLEVHQPDGNMFIVRVDEIEDETATLDANHPLAGKNLIFEVEILNIVS</sequence>
<evidence type="ECO:0000256" key="10">
    <source>
        <dbReference type="RuleBase" id="RU003915"/>
    </source>
</evidence>
<evidence type="ECO:0000256" key="5">
    <source>
        <dbReference type="ARBA" id="ARBA00023110"/>
    </source>
</evidence>
<evidence type="ECO:0000256" key="4">
    <source>
        <dbReference type="ARBA" id="ARBA00022490"/>
    </source>
</evidence>
<evidence type="ECO:0000256" key="6">
    <source>
        <dbReference type="ARBA" id="ARBA00023186"/>
    </source>
</evidence>
<evidence type="ECO:0000259" key="11">
    <source>
        <dbReference type="PROSITE" id="PS50059"/>
    </source>
</evidence>
<evidence type="ECO:0000256" key="9">
    <source>
        <dbReference type="PROSITE-ProRule" id="PRU00277"/>
    </source>
</evidence>
<evidence type="ECO:0000256" key="3">
    <source>
        <dbReference type="ARBA" id="ARBA00006577"/>
    </source>
</evidence>
<comment type="subcellular location">
    <subcellularLocation>
        <location evidence="2">Cytoplasm</location>
    </subcellularLocation>
</comment>
<comment type="function">
    <text evidence="8">Also involved in hydrogenase metallocenter assembly, probably by participating in the nickel insertion step. This function in hydrogenase biosynthesis requires chaperone activity and the presence of the metal-binding domain, but not PPIase activity.</text>
</comment>
<dbReference type="STRING" id="1008305.A4H02_04775"/>
<evidence type="ECO:0000256" key="2">
    <source>
        <dbReference type="ARBA" id="ARBA00004496"/>
    </source>
</evidence>
<organism evidence="12 13">
    <name type="scientific">Fervidobacterium thailandense</name>
    <dbReference type="NCBI Taxonomy" id="1008305"/>
    <lineage>
        <taxon>Bacteria</taxon>
        <taxon>Thermotogati</taxon>
        <taxon>Thermotogota</taxon>
        <taxon>Thermotogae</taxon>
        <taxon>Thermotogales</taxon>
        <taxon>Fervidobacteriaceae</taxon>
        <taxon>Fervidobacterium</taxon>
    </lineage>
</organism>
<dbReference type="PANTHER" id="PTHR47861">
    <property type="entry name" value="FKBP-TYPE PEPTIDYL-PROLYL CIS-TRANS ISOMERASE SLYD"/>
    <property type="match status" value="1"/>
</dbReference>
<gene>
    <name evidence="12" type="ORF">A4H02_04775</name>
</gene>
<dbReference type="InterPro" id="IPR046357">
    <property type="entry name" value="PPIase_dom_sf"/>
</dbReference>
<dbReference type="Proteomes" id="UP000094570">
    <property type="component" value="Unassembled WGS sequence"/>
</dbReference>
<dbReference type="GO" id="GO:0042026">
    <property type="term" value="P:protein refolding"/>
    <property type="evidence" value="ECO:0007669"/>
    <property type="project" value="UniProtKB-ARBA"/>
</dbReference>
<dbReference type="SUPFAM" id="SSF54534">
    <property type="entry name" value="FKBP-like"/>
    <property type="match status" value="1"/>
</dbReference>
<dbReference type="PANTHER" id="PTHR47861:SF3">
    <property type="entry name" value="FKBP-TYPE PEPTIDYL-PROLYL CIS-TRANS ISOMERASE SLYD"/>
    <property type="match status" value="1"/>
</dbReference>
<keyword evidence="7 9" id="KW-0413">Isomerase</keyword>
<accession>A0A1E3G2P2</accession>
<keyword evidence="4" id="KW-0963">Cytoplasm</keyword>
<dbReference type="GO" id="GO:0003755">
    <property type="term" value="F:peptidyl-prolyl cis-trans isomerase activity"/>
    <property type="evidence" value="ECO:0007669"/>
    <property type="project" value="UniProtKB-UniRule"/>
</dbReference>
<dbReference type="Gene3D" id="3.10.50.40">
    <property type="match status" value="1"/>
</dbReference>
<comment type="similarity">
    <text evidence="3 10">Belongs to the FKBP-type PPIase family.</text>
</comment>
<dbReference type="GO" id="GO:0005737">
    <property type="term" value="C:cytoplasm"/>
    <property type="evidence" value="ECO:0007669"/>
    <property type="project" value="UniProtKB-SubCell"/>
</dbReference>
<keyword evidence="6" id="KW-0143">Chaperone</keyword>
<evidence type="ECO:0000313" key="12">
    <source>
        <dbReference type="EMBL" id="ODN30561.1"/>
    </source>
</evidence>
<evidence type="ECO:0000313" key="13">
    <source>
        <dbReference type="Proteomes" id="UP000094570"/>
    </source>
</evidence>
<evidence type="ECO:0000256" key="7">
    <source>
        <dbReference type="ARBA" id="ARBA00023235"/>
    </source>
</evidence>
<dbReference type="EMBL" id="LWAF01000005">
    <property type="protein sequence ID" value="ODN30561.1"/>
    <property type="molecule type" value="Genomic_DNA"/>
</dbReference>
<dbReference type="OrthoDB" id="280278at2"/>